<dbReference type="Proteomes" id="UP000005744">
    <property type="component" value="Unassembled WGS sequence"/>
</dbReference>
<dbReference type="AlphaFoldDB" id="I3CIA9"/>
<evidence type="ECO:0000259" key="1">
    <source>
        <dbReference type="Pfam" id="PF01850"/>
    </source>
</evidence>
<dbReference type="OrthoDB" id="8613935at2"/>
<dbReference type="EMBL" id="JH600070">
    <property type="protein sequence ID" value="EIJ43352.1"/>
    <property type="molecule type" value="Genomic_DNA"/>
</dbReference>
<dbReference type="InterPro" id="IPR029060">
    <property type="entry name" value="PIN-like_dom_sf"/>
</dbReference>
<dbReference type="SUPFAM" id="SSF88723">
    <property type="entry name" value="PIN domain-like"/>
    <property type="match status" value="1"/>
</dbReference>
<organism evidence="2 3">
    <name type="scientific">Beggiatoa alba B18LD</name>
    <dbReference type="NCBI Taxonomy" id="395493"/>
    <lineage>
        <taxon>Bacteria</taxon>
        <taxon>Pseudomonadati</taxon>
        <taxon>Pseudomonadota</taxon>
        <taxon>Gammaproteobacteria</taxon>
        <taxon>Thiotrichales</taxon>
        <taxon>Thiotrichaceae</taxon>
        <taxon>Beggiatoa</taxon>
    </lineage>
</organism>
<name>I3CIA9_9GAMM</name>
<dbReference type="HOGENOM" id="CLU_1802316_0_0_6"/>
<dbReference type="RefSeq" id="WP_002690455.1">
    <property type="nucleotide sequence ID" value="NZ_JH600070.1"/>
</dbReference>
<evidence type="ECO:0000313" key="2">
    <source>
        <dbReference type="EMBL" id="EIJ43352.1"/>
    </source>
</evidence>
<keyword evidence="3" id="KW-1185">Reference proteome</keyword>
<dbReference type="Gene3D" id="3.40.50.1010">
    <property type="entry name" value="5'-nuclease"/>
    <property type="match status" value="1"/>
</dbReference>
<protein>
    <submittedName>
        <fullName evidence="2">Putative nucleic acid-binding protein</fullName>
    </submittedName>
</protein>
<dbReference type="STRING" id="395493.BegalDRAFT_2508"/>
<feature type="domain" description="PIN" evidence="1">
    <location>
        <begin position="3"/>
        <end position="126"/>
    </location>
</feature>
<reference evidence="2 3" key="1">
    <citation type="submission" date="2011-11" db="EMBL/GenBank/DDBJ databases">
        <title>Improved High-Quality Draft sequence of Beggiatoa alba B18lD.</title>
        <authorList>
            <consortium name="US DOE Joint Genome Institute"/>
            <person name="Lucas S."/>
            <person name="Han J."/>
            <person name="Lapidus A."/>
            <person name="Cheng J.-F."/>
            <person name="Goodwin L."/>
            <person name="Pitluck S."/>
            <person name="Peters L."/>
            <person name="Mikhailova N."/>
            <person name="Held B."/>
            <person name="Detter J.C."/>
            <person name="Han C."/>
            <person name="Tapia R."/>
            <person name="Land M."/>
            <person name="Hauser L."/>
            <person name="Kyrpides N."/>
            <person name="Ivanova N."/>
            <person name="Pagani I."/>
            <person name="Samuel K."/>
            <person name="Teske A."/>
            <person name="Mueller J."/>
            <person name="Woyke T."/>
        </authorList>
    </citation>
    <scope>NUCLEOTIDE SEQUENCE [LARGE SCALE GENOMIC DNA]</scope>
    <source>
        <strain evidence="2 3">B18LD</strain>
    </source>
</reference>
<evidence type="ECO:0000313" key="3">
    <source>
        <dbReference type="Proteomes" id="UP000005744"/>
    </source>
</evidence>
<dbReference type="Pfam" id="PF01850">
    <property type="entry name" value="PIN"/>
    <property type="match status" value="1"/>
</dbReference>
<gene>
    <name evidence="2" type="ORF">BegalDRAFT_2508</name>
</gene>
<sequence>MKYFFDTNVVSRLVKEDDEAIAKLQELASNEENEFYINGLVFMESLRAIPLTHKKLYDATKETLESFIKLETTQEIYDKSVSFSRFCKSKGISLGKCEAIDYLHFMTAKHYSLEIVSFDNDMKVLEEKYNDWILSNYVKPALP</sequence>
<accession>I3CIA9</accession>
<dbReference type="InterPro" id="IPR002716">
    <property type="entry name" value="PIN_dom"/>
</dbReference>
<proteinExistence type="predicted"/>